<comment type="caution">
    <text evidence="13">The sequence shown here is derived from an EMBL/GenBank/DDBJ whole genome shotgun (WGS) entry which is preliminary data.</text>
</comment>
<evidence type="ECO:0000256" key="4">
    <source>
        <dbReference type="ARBA" id="ARBA00022448"/>
    </source>
</evidence>
<feature type="compositionally biased region" description="Low complexity" evidence="12">
    <location>
        <begin position="236"/>
        <end position="257"/>
    </location>
</feature>
<dbReference type="GO" id="GO:0015031">
    <property type="term" value="P:protein transport"/>
    <property type="evidence" value="ECO:0007669"/>
    <property type="project" value="UniProtKB-KW"/>
</dbReference>
<dbReference type="InterPro" id="IPR021056">
    <property type="entry name" value="Mt_import_IM_translocase_Tim54"/>
</dbReference>
<keyword evidence="8" id="KW-1133">Transmembrane helix</keyword>
<accession>A0AA39QUE3</accession>
<name>A0AA39QUE3_9LECA</name>
<dbReference type="Proteomes" id="UP001166286">
    <property type="component" value="Unassembled WGS sequence"/>
</dbReference>
<evidence type="ECO:0000313" key="13">
    <source>
        <dbReference type="EMBL" id="KAK0509417.1"/>
    </source>
</evidence>
<comment type="similarity">
    <text evidence="2">Belongs to the TIM54 family.</text>
</comment>
<evidence type="ECO:0000313" key="14">
    <source>
        <dbReference type="Proteomes" id="UP001166286"/>
    </source>
</evidence>
<keyword evidence="4" id="KW-0813">Transport</keyword>
<evidence type="ECO:0000256" key="10">
    <source>
        <dbReference type="ARBA" id="ARBA00023128"/>
    </source>
</evidence>
<evidence type="ECO:0000256" key="12">
    <source>
        <dbReference type="SAM" id="MobiDB-lite"/>
    </source>
</evidence>
<reference evidence="13" key="1">
    <citation type="submission" date="2023-03" db="EMBL/GenBank/DDBJ databases">
        <title>Complete genome of Cladonia borealis.</title>
        <authorList>
            <person name="Park H."/>
        </authorList>
    </citation>
    <scope>NUCLEOTIDE SEQUENCE</scope>
    <source>
        <strain evidence="13">ANT050790</strain>
    </source>
</reference>
<evidence type="ECO:0000256" key="6">
    <source>
        <dbReference type="ARBA" id="ARBA00022792"/>
    </source>
</evidence>
<evidence type="ECO:0000256" key="8">
    <source>
        <dbReference type="ARBA" id="ARBA00022989"/>
    </source>
</evidence>
<evidence type="ECO:0000256" key="5">
    <source>
        <dbReference type="ARBA" id="ARBA00022692"/>
    </source>
</evidence>
<feature type="compositionally biased region" description="Polar residues" evidence="12">
    <location>
        <begin position="152"/>
        <end position="161"/>
    </location>
</feature>
<protein>
    <recommendedName>
        <fullName evidence="3">Mitochondrial import inner membrane translocase subunit TIM54</fullName>
    </recommendedName>
</protein>
<keyword evidence="10" id="KW-0496">Mitochondrion</keyword>
<organism evidence="13 14">
    <name type="scientific">Cladonia borealis</name>
    <dbReference type="NCBI Taxonomy" id="184061"/>
    <lineage>
        <taxon>Eukaryota</taxon>
        <taxon>Fungi</taxon>
        <taxon>Dikarya</taxon>
        <taxon>Ascomycota</taxon>
        <taxon>Pezizomycotina</taxon>
        <taxon>Lecanoromycetes</taxon>
        <taxon>OSLEUM clade</taxon>
        <taxon>Lecanoromycetidae</taxon>
        <taxon>Lecanorales</taxon>
        <taxon>Lecanorineae</taxon>
        <taxon>Cladoniaceae</taxon>
        <taxon>Cladonia</taxon>
    </lineage>
</organism>
<comment type="subcellular location">
    <subcellularLocation>
        <location evidence="1">Mitochondrion inner membrane</location>
        <topology evidence="1">Single-pass membrane protein</topology>
    </subcellularLocation>
</comment>
<dbReference type="Pfam" id="PF11711">
    <property type="entry name" value="Tim54"/>
    <property type="match status" value="1"/>
</dbReference>
<evidence type="ECO:0000256" key="2">
    <source>
        <dbReference type="ARBA" id="ARBA00006355"/>
    </source>
</evidence>
<keyword evidence="5" id="KW-0812">Transmembrane</keyword>
<sequence length="478" mass="53407">MADKPPATDGPPASGPKPAGNPAFRMMGMPNFKFKLPSRNWLIFWAITGTFTSSLVYDRYEKKKAQRKWCNFVSRLKEEPLPSTAMPRKVTIFLSAPPGDSLRPARDHFHEYIKPILVAGGLDWEVIEGRKEGDVRAGLAKKIRKLRKRNGETSPSEASNSDVDEATTDDLLYEVRKRSGVTEWDGVQGDLVLGRHTWQEYIRGLHEGWLGPLDPPRATEPTETNLEPSQPPPSDSPSSEPLSGEPASDSNPKTDSPTPDPSPKKVAKASPMPPYILPRDYPACPTPPFPPGSIGTSLPLPLPHLLGFLNTPTRVYRFLTRRYLADSTGRSVAALVLASQIRPYTQSADFASAIDPDEAFSKPLVSSEGAIMQNNEPWEQEIVLAQERKEWHKSAFKVNEPGETTERPWQEPMVIDSRIGQRMSQFELEDGAEEEASRVDAEKRIKEPAFIERIRKWTGFEKQGKKGWDMGLEGEEDE</sequence>
<keyword evidence="9" id="KW-0811">Translocation</keyword>
<feature type="region of interest" description="Disordered" evidence="12">
    <location>
        <begin position="208"/>
        <end position="288"/>
    </location>
</feature>
<feature type="region of interest" description="Disordered" evidence="12">
    <location>
        <begin position="1"/>
        <end position="22"/>
    </location>
</feature>
<keyword evidence="6" id="KW-0999">Mitochondrion inner membrane</keyword>
<dbReference type="AlphaFoldDB" id="A0AA39QUE3"/>
<evidence type="ECO:0000256" key="1">
    <source>
        <dbReference type="ARBA" id="ARBA00004434"/>
    </source>
</evidence>
<evidence type="ECO:0000256" key="11">
    <source>
        <dbReference type="ARBA" id="ARBA00023136"/>
    </source>
</evidence>
<keyword evidence="14" id="KW-1185">Reference proteome</keyword>
<feature type="region of interest" description="Disordered" evidence="12">
    <location>
        <begin position="146"/>
        <end position="165"/>
    </location>
</feature>
<evidence type="ECO:0000256" key="7">
    <source>
        <dbReference type="ARBA" id="ARBA00022927"/>
    </source>
</evidence>
<dbReference type="GO" id="GO:0005743">
    <property type="term" value="C:mitochondrial inner membrane"/>
    <property type="evidence" value="ECO:0007669"/>
    <property type="project" value="UniProtKB-SubCell"/>
</dbReference>
<dbReference type="EMBL" id="JAFEKC020000018">
    <property type="protein sequence ID" value="KAK0509417.1"/>
    <property type="molecule type" value="Genomic_DNA"/>
</dbReference>
<keyword evidence="11" id="KW-0472">Membrane</keyword>
<keyword evidence="7" id="KW-0653">Protein transport</keyword>
<evidence type="ECO:0000256" key="3">
    <source>
        <dbReference type="ARBA" id="ARBA00020796"/>
    </source>
</evidence>
<evidence type="ECO:0000256" key="9">
    <source>
        <dbReference type="ARBA" id="ARBA00023010"/>
    </source>
</evidence>
<proteinExistence type="inferred from homology"/>
<gene>
    <name evidence="13" type="ORF">JMJ35_007811</name>
</gene>